<dbReference type="RefSeq" id="WP_090859449.1">
    <property type="nucleotide sequence ID" value="NZ_FNJU01000019.1"/>
</dbReference>
<evidence type="ECO:0000313" key="1">
    <source>
        <dbReference type="EMBL" id="SDP95754.1"/>
    </source>
</evidence>
<name>A0A1H0WYD8_9BACI</name>
<dbReference type="PANTHER" id="PTHR43360">
    <property type="entry name" value="CARBON DIOXIDE CONCENTRATING MECHANISM PROTEIN CCMM"/>
    <property type="match status" value="1"/>
</dbReference>
<keyword evidence="2" id="KW-1185">Reference proteome</keyword>
<organism evidence="1 2">
    <name type="scientific">Litchfieldia salsa</name>
    <dbReference type="NCBI Taxonomy" id="930152"/>
    <lineage>
        <taxon>Bacteria</taxon>
        <taxon>Bacillati</taxon>
        <taxon>Bacillota</taxon>
        <taxon>Bacilli</taxon>
        <taxon>Bacillales</taxon>
        <taxon>Bacillaceae</taxon>
        <taxon>Litchfieldia</taxon>
    </lineage>
</organism>
<dbReference type="Proteomes" id="UP000199159">
    <property type="component" value="Unassembled WGS sequence"/>
</dbReference>
<dbReference type="EMBL" id="FNJU01000019">
    <property type="protein sequence ID" value="SDP95754.1"/>
    <property type="molecule type" value="Genomic_DNA"/>
</dbReference>
<dbReference type="Gene3D" id="2.160.10.10">
    <property type="entry name" value="Hexapeptide repeat proteins"/>
    <property type="match status" value="1"/>
</dbReference>
<dbReference type="InterPro" id="IPR011004">
    <property type="entry name" value="Trimer_LpxA-like_sf"/>
</dbReference>
<accession>A0A1H0WYD8</accession>
<reference evidence="2" key="1">
    <citation type="submission" date="2016-10" db="EMBL/GenBank/DDBJ databases">
        <authorList>
            <person name="Varghese N."/>
            <person name="Submissions S."/>
        </authorList>
    </citation>
    <scope>NUCLEOTIDE SEQUENCE [LARGE SCALE GENOMIC DNA]</scope>
    <source>
        <strain evidence="2">IBRC-M10078</strain>
    </source>
</reference>
<dbReference type="OrthoDB" id="9803036at2"/>
<dbReference type="STRING" id="930152.SAMN05216565_11941"/>
<evidence type="ECO:0000313" key="2">
    <source>
        <dbReference type="Proteomes" id="UP000199159"/>
    </source>
</evidence>
<dbReference type="InterPro" id="IPR052265">
    <property type="entry name" value="Gamma-CA"/>
</dbReference>
<sequence>MKGQYIPYNAYTYYIGANPYTSFNQAIMFPRISKTATLSPFCLVIGNVTVYSNVYIGPFVSIRADEGSPFRIGKNTNLQDGVTLHGLKNKQIEIHQKKYSIYIGEEVSCTHGSLIHGPCFIGDRVFVGFNSIIFDAIVGEGSYISAYSSVSNGVTIEPYSFVPPGAHIDTQDKADSLKRVPVDKHQFAKEVQRVNQEFPVAYSMFFGNKRCTCGVTYSDN</sequence>
<dbReference type="SUPFAM" id="SSF51161">
    <property type="entry name" value="Trimeric LpxA-like enzymes"/>
    <property type="match status" value="1"/>
</dbReference>
<proteinExistence type="predicted"/>
<protein>
    <submittedName>
        <fullName evidence="1">Carbon dioxide concentrating mechanism protein CcmM</fullName>
    </submittedName>
</protein>
<dbReference type="AlphaFoldDB" id="A0A1H0WYD8"/>
<dbReference type="PANTHER" id="PTHR43360:SF1">
    <property type="entry name" value="CARBOXYSOME ASSEMBLY PROTEIN CCMM"/>
    <property type="match status" value="1"/>
</dbReference>
<gene>
    <name evidence="1" type="ORF">SAMN05216565_11941</name>
</gene>